<feature type="region of interest" description="Disordered" evidence="3">
    <location>
        <begin position="1"/>
        <end position="27"/>
    </location>
</feature>
<name>I0YR35_COCSC</name>
<organism evidence="6 7">
    <name type="scientific">Coccomyxa subellipsoidea (strain C-169)</name>
    <name type="common">Green microalga</name>
    <dbReference type="NCBI Taxonomy" id="574566"/>
    <lineage>
        <taxon>Eukaryota</taxon>
        <taxon>Viridiplantae</taxon>
        <taxon>Chlorophyta</taxon>
        <taxon>core chlorophytes</taxon>
        <taxon>Trebouxiophyceae</taxon>
        <taxon>Trebouxiophyceae incertae sedis</taxon>
        <taxon>Coccomyxaceae</taxon>
        <taxon>Coccomyxa</taxon>
        <taxon>Coccomyxa subellipsoidea</taxon>
    </lineage>
</organism>
<keyword evidence="1" id="KW-0479">Metal-binding</keyword>
<dbReference type="AlphaFoldDB" id="I0YR35"/>
<dbReference type="Pfam" id="PF02375">
    <property type="entry name" value="JmjN"/>
    <property type="match status" value="1"/>
</dbReference>
<dbReference type="SUPFAM" id="SSF51197">
    <property type="entry name" value="Clavaminate synthase-like"/>
    <property type="match status" value="1"/>
</dbReference>
<dbReference type="KEGG" id="csl:COCSUDRAFT_30487"/>
<evidence type="ECO:0000256" key="1">
    <source>
        <dbReference type="ARBA" id="ARBA00022723"/>
    </source>
</evidence>
<dbReference type="GO" id="GO:0000785">
    <property type="term" value="C:chromatin"/>
    <property type="evidence" value="ECO:0007669"/>
    <property type="project" value="TreeGrafter"/>
</dbReference>
<dbReference type="GO" id="GO:0046872">
    <property type="term" value="F:metal ion binding"/>
    <property type="evidence" value="ECO:0007669"/>
    <property type="project" value="UniProtKB-KW"/>
</dbReference>
<accession>I0YR35</accession>
<sequence length="568" mass="63040">MERPKSVRWKPDAARPQTSVPSAPTFYPTAEEFTDPVAYINKIRPEGEKAGIACIVPPEGWEPPFALEKGTNGQSAESFRFSIRKQLTSHLCMRVANTGKATKRREKRVEDRGLLCRYDRAGEDEDPAHEHADFGFVTLERPYTLRSFAAYADWVKALHFSNPPPKLCSYSGPEPTVEEIEAEFWRIVESPDEVVESLYGQDLDSGHHGSGFPLPPFRQRLLEAHLAATEGAKKDGEKRKFTPEETVYSEHKWNINNMPRCKGSVLRYLVGEELITGVMVPWLYVGSCLSAFCWHVEDHALYSVNYLHMGAPKVWYGVPAHASEALEIAMRDALPHLFEHSPDLLYQLVTLVSPTQLRARGVPVHRLVHKEGSFVITFPNAYHAGFNTGFNCAEAVNFGPPDWLPWGTYVADKYRREGRSATLSHDALLIALVAAAPDVSARLMREAQARALPVTLKHTPGKPKLQHTCRGGPFAGLLACMSIVGDIVKCQLKGRCLRTGALDADGVHTNTEDVDCEVCKGDLHLWAVVSPKCPGRATCAEHASALGCPVDDMVLLYRHAPWSYPPAS</sequence>
<dbReference type="PANTHER" id="PTHR10694:SF33">
    <property type="entry name" value="LYSINE-SPECIFIC DEMETHYLASE 5"/>
    <property type="match status" value="1"/>
</dbReference>
<dbReference type="eggNOG" id="KOG1246">
    <property type="taxonomic scope" value="Eukaryota"/>
</dbReference>
<evidence type="ECO:0000256" key="2">
    <source>
        <dbReference type="ARBA" id="ARBA00023004"/>
    </source>
</evidence>
<gene>
    <name evidence="6" type="ORF">COCSUDRAFT_30487</name>
</gene>
<evidence type="ECO:0000313" key="7">
    <source>
        <dbReference type="Proteomes" id="UP000007264"/>
    </source>
</evidence>
<dbReference type="Proteomes" id="UP000007264">
    <property type="component" value="Unassembled WGS sequence"/>
</dbReference>
<comment type="caution">
    <text evidence="6">The sequence shown here is derived from an EMBL/GenBank/DDBJ whole genome shotgun (WGS) entry which is preliminary data.</text>
</comment>
<dbReference type="Pfam" id="PF02928">
    <property type="entry name" value="zf-C5HC2"/>
    <property type="match status" value="1"/>
</dbReference>
<evidence type="ECO:0000313" key="6">
    <source>
        <dbReference type="EMBL" id="EIE20854.1"/>
    </source>
</evidence>
<dbReference type="GO" id="GO:0010468">
    <property type="term" value="P:regulation of gene expression"/>
    <property type="evidence" value="ECO:0007669"/>
    <property type="project" value="TreeGrafter"/>
</dbReference>
<dbReference type="RefSeq" id="XP_005645398.1">
    <property type="nucleotide sequence ID" value="XM_005645341.1"/>
</dbReference>
<feature type="domain" description="JmjN" evidence="4">
    <location>
        <begin position="23"/>
        <end position="64"/>
    </location>
</feature>
<feature type="compositionally biased region" description="Basic and acidic residues" evidence="3">
    <location>
        <begin position="1"/>
        <end position="13"/>
    </location>
</feature>
<dbReference type="InterPro" id="IPR003349">
    <property type="entry name" value="JmjN"/>
</dbReference>
<dbReference type="InterPro" id="IPR004198">
    <property type="entry name" value="Znf_C5HC2"/>
</dbReference>
<dbReference type="GeneID" id="17038833"/>
<dbReference type="GO" id="GO:0141052">
    <property type="term" value="F:histone H3 demethylase activity"/>
    <property type="evidence" value="ECO:0007669"/>
    <property type="project" value="UniProtKB-ARBA"/>
</dbReference>
<keyword evidence="2" id="KW-0408">Iron</keyword>
<feature type="domain" description="JmjC" evidence="5">
    <location>
        <begin position="247"/>
        <end position="415"/>
    </location>
</feature>
<keyword evidence="7" id="KW-1185">Reference proteome</keyword>
<dbReference type="EMBL" id="AGSI01000014">
    <property type="protein sequence ID" value="EIE20854.1"/>
    <property type="molecule type" value="Genomic_DNA"/>
</dbReference>
<dbReference type="SMART" id="SM00558">
    <property type="entry name" value="JmjC"/>
    <property type="match status" value="1"/>
</dbReference>
<dbReference type="GO" id="GO:0005634">
    <property type="term" value="C:nucleus"/>
    <property type="evidence" value="ECO:0007669"/>
    <property type="project" value="TreeGrafter"/>
</dbReference>
<dbReference type="SMART" id="SM00545">
    <property type="entry name" value="JmjN"/>
    <property type="match status" value="1"/>
</dbReference>
<evidence type="ECO:0000259" key="4">
    <source>
        <dbReference type="PROSITE" id="PS51183"/>
    </source>
</evidence>
<protein>
    <submittedName>
        <fullName evidence="6">JmjC-domain-containing protein</fullName>
    </submittedName>
</protein>
<evidence type="ECO:0000256" key="3">
    <source>
        <dbReference type="SAM" id="MobiDB-lite"/>
    </source>
</evidence>
<dbReference type="PROSITE" id="PS51184">
    <property type="entry name" value="JMJC"/>
    <property type="match status" value="1"/>
</dbReference>
<dbReference type="STRING" id="574566.I0YR35"/>
<evidence type="ECO:0000259" key="5">
    <source>
        <dbReference type="PROSITE" id="PS51184"/>
    </source>
</evidence>
<dbReference type="OrthoDB" id="1678912at2759"/>
<dbReference type="Pfam" id="PF02373">
    <property type="entry name" value="JmjC"/>
    <property type="match status" value="1"/>
</dbReference>
<dbReference type="PANTHER" id="PTHR10694">
    <property type="entry name" value="LYSINE-SPECIFIC DEMETHYLASE"/>
    <property type="match status" value="1"/>
</dbReference>
<reference evidence="6 7" key="1">
    <citation type="journal article" date="2012" name="Genome Biol.">
        <title>The genome of the polar eukaryotic microalga coccomyxa subellipsoidea reveals traits of cold adaptation.</title>
        <authorList>
            <person name="Blanc G."/>
            <person name="Agarkova I."/>
            <person name="Grimwood J."/>
            <person name="Kuo A."/>
            <person name="Brueggeman A."/>
            <person name="Dunigan D."/>
            <person name="Gurnon J."/>
            <person name="Ladunga I."/>
            <person name="Lindquist E."/>
            <person name="Lucas S."/>
            <person name="Pangilinan J."/>
            <person name="Proschold T."/>
            <person name="Salamov A."/>
            <person name="Schmutz J."/>
            <person name="Weeks D."/>
            <person name="Yamada T."/>
            <person name="Claverie J.M."/>
            <person name="Grigoriev I."/>
            <person name="Van Etten J."/>
            <person name="Lomsadze A."/>
            <person name="Borodovsky M."/>
        </authorList>
    </citation>
    <scope>NUCLEOTIDE SEQUENCE [LARGE SCALE GENOMIC DNA]</scope>
    <source>
        <strain evidence="6 7">C-169</strain>
    </source>
</reference>
<proteinExistence type="predicted"/>
<dbReference type="PROSITE" id="PS51183">
    <property type="entry name" value="JMJN"/>
    <property type="match status" value="1"/>
</dbReference>
<dbReference type="Gene3D" id="2.60.120.650">
    <property type="entry name" value="Cupin"/>
    <property type="match status" value="1"/>
</dbReference>
<dbReference type="InterPro" id="IPR003347">
    <property type="entry name" value="JmjC_dom"/>
</dbReference>